<dbReference type="eggNOG" id="arCOG04223">
    <property type="taxonomic scope" value="Archaea"/>
</dbReference>
<dbReference type="AlphaFoldDB" id="B1Y9U8"/>
<dbReference type="GO" id="GO:0001731">
    <property type="term" value="P:formation of translation preinitiation complex"/>
    <property type="evidence" value="ECO:0007669"/>
    <property type="project" value="UniProtKB-UniRule"/>
</dbReference>
<evidence type="ECO:0000259" key="4">
    <source>
        <dbReference type="PROSITE" id="PS50296"/>
    </source>
</evidence>
<dbReference type="GO" id="GO:0002188">
    <property type="term" value="P:translation reinitiation"/>
    <property type="evidence" value="ECO:0007669"/>
    <property type="project" value="UniProtKB-UniRule"/>
</dbReference>
<comment type="similarity">
    <text evidence="3">Belongs to the SUI1 family.</text>
</comment>
<evidence type="ECO:0000256" key="3">
    <source>
        <dbReference type="PIRNR" id="PIRNR037511"/>
    </source>
</evidence>
<dbReference type="SUPFAM" id="SSF55159">
    <property type="entry name" value="eIF1-like"/>
    <property type="match status" value="1"/>
</dbReference>
<dbReference type="STRING" id="444157.Tneu_1574"/>
<proteinExistence type="inferred from homology"/>
<accession>B1Y9U8</accession>
<dbReference type="InterPro" id="IPR005872">
    <property type="entry name" value="SUI1_arc_bac"/>
</dbReference>
<evidence type="ECO:0000313" key="5">
    <source>
        <dbReference type="EMBL" id="ACB40498.1"/>
    </source>
</evidence>
<evidence type="ECO:0000256" key="2">
    <source>
        <dbReference type="ARBA" id="ARBA00022917"/>
    </source>
</evidence>
<dbReference type="InterPro" id="IPR001950">
    <property type="entry name" value="SUI1"/>
</dbReference>
<feature type="domain" description="SUI1" evidence="4">
    <location>
        <begin position="45"/>
        <end position="113"/>
    </location>
</feature>
<dbReference type="CDD" id="cd11567">
    <property type="entry name" value="YciH_like"/>
    <property type="match status" value="1"/>
</dbReference>
<keyword evidence="1 3" id="KW-0810">Translation regulation</keyword>
<dbReference type="HOGENOM" id="CLU_082805_6_1_2"/>
<dbReference type="Proteomes" id="UP000001694">
    <property type="component" value="Chromosome"/>
</dbReference>
<organism evidence="5 6">
    <name type="scientific">Pyrobaculum neutrophilum (strain DSM 2338 / JCM 9278 / NBRC 100436 / V24Sta)</name>
    <name type="common">Thermoproteus neutrophilus</name>
    <dbReference type="NCBI Taxonomy" id="444157"/>
    <lineage>
        <taxon>Archaea</taxon>
        <taxon>Thermoproteota</taxon>
        <taxon>Thermoprotei</taxon>
        <taxon>Thermoproteales</taxon>
        <taxon>Thermoproteaceae</taxon>
        <taxon>Pyrobaculum</taxon>
    </lineage>
</organism>
<gene>
    <name evidence="5" type="ordered locus">Tneu_1574</name>
</gene>
<name>B1Y9U8_PYRNV</name>
<protein>
    <recommendedName>
        <fullName evidence="3">Protein translation factor SUI1 homolog</fullName>
    </recommendedName>
</protein>
<dbReference type="PROSITE" id="PS50296">
    <property type="entry name" value="SUI1"/>
    <property type="match status" value="1"/>
</dbReference>
<evidence type="ECO:0000256" key="1">
    <source>
        <dbReference type="ARBA" id="ARBA00022845"/>
    </source>
</evidence>
<dbReference type="KEGG" id="tne:Tneu_1574"/>
<dbReference type="Pfam" id="PF01253">
    <property type="entry name" value="SUI1"/>
    <property type="match status" value="1"/>
</dbReference>
<dbReference type="InterPro" id="IPR036877">
    <property type="entry name" value="SUI1_dom_sf"/>
</dbReference>
<keyword evidence="5" id="KW-0396">Initiation factor</keyword>
<dbReference type="Gene3D" id="3.30.780.10">
    <property type="entry name" value="SUI1-like domain"/>
    <property type="match status" value="1"/>
</dbReference>
<evidence type="ECO:0000313" key="6">
    <source>
        <dbReference type="Proteomes" id="UP000001694"/>
    </source>
</evidence>
<sequence length="128" mass="14436">MSISTVARMEIKLPGQDAEDIIDQLLGGGEDQSLMQTLTKEKALVRIRLENRRGHYVTIVDFGNSEDAKQLGIKDMARELKKRLAAGGTIRDSWIEIQGDHRQKVKKLLIEMGFKEENILIDEGVTET</sequence>
<keyword evidence="6" id="KW-1185">Reference proteome</keyword>
<dbReference type="GO" id="GO:0006417">
    <property type="term" value="P:regulation of translation"/>
    <property type="evidence" value="ECO:0007669"/>
    <property type="project" value="UniProtKB-KW"/>
</dbReference>
<dbReference type="GO" id="GO:0003743">
    <property type="term" value="F:translation initiation factor activity"/>
    <property type="evidence" value="ECO:0007669"/>
    <property type="project" value="UniProtKB-UniRule"/>
</dbReference>
<dbReference type="PIRSF" id="PIRSF037511">
    <property type="entry name" value="Transl_init_SUI1_pro"/>
    <property type="match status" value="1"/>
</dbReference>
<reference evidence="5" key="1">
    <citation type="submission" date="2008-03" db="EMBL/GenBank/DDBJ databases">
        <title>Complete sequence of Thermoproteus neutrophilus V24Sta.</title>
        <authorList>
            <consortium name="US DOE Joint Genome Institute"/>
            <person name="Copeland A."/>
            <person name="Lucas S."/>
            <person name="Lapidus A."/>
            <person name="Glavina del Rio T."/>
            <person name="Dalin E."/>
            <person name="Tice H."/>
            <person name="Bruce D."/>
            <person name="Goodwin L."/>
            <person name="Pitluck S."/>
            <person name="Sims D."/>
            <person name="Brettin T."/>
            <person name="Detter J.C."/>
            <person name="Han C."/>
            <person name="Kuske C.R."/>
            <person name="Schmutz J."/>
            <person name="Larimer F."/>
            <person name="Land M."/>
            <person name="Hauser L."/>
            <person name="Kyrpides N."/>
            <person name="Mikhailova N."/>
            <person name="Biddle J.F."/>
            <person name="Zhang Z."/>
            <person name="Fitz-Gibbon S.T."/>
            <person name="Lowe T.M."/>
            <person name="Saltikov C."/>
            <person name="House C.H."/>
            <person name="Richardson P."/>
        </authorList>
    </citation>
    <scope>NUCLEOTIDE SEQUENCE [LARGE SCALE GENOMIC DNA]</scope>
    <source>
        <strain evidence="5">V24Sta</strain>
    </source>
</reference>
<dbReference type="EMBL" id="CP001014">
    <property type="protein sequence ID" value="ACB40498.1"/>
    <property type="molecule type" value="Genomic_DNA"/>
</dbReference>
<keyword evidence="2 3" id="KW-0648">Protein biosynthesis</keyword>